<organism evidence="14 15">
    <name type="scientific">Endozoicomonas montiporae</name>
    <dbReference type="NCBI Taxonomy" id="1027273"/>
    <lineage>
        <taxon>Bacteria</taxon>
        <taxon>Pseudomonadati</taxon>
        <taxon>Pseudomonadota</taxon>
        <taxon>Gammaproteobacteria</taxon>
        <taxon>Oceanospirillales</taxon>
        <taxon>Endozoicomonadaceae</taxon>
        <taxon>Endozoicomonas</taxon>
    </lineage>
</organism>
<reference evidence="14 15" key="1">
    <citation type="submission" date="2014-06" db="EMBL/GenBank/DDBJ databases">
        <title>Whole Genome Sequences of Three Symbiotic Endozoicomonas Bacteria.</title>
        <authorList>
            <person name="Neave M.J."/>
            <person name="Apprill A."/>
            <person name="Voolstra C.R."/>
        </authorList>
    </citation>
    <scope>NUCLEOTIDE SEQUENCE [LARGE SCALE GENOMIC DNA]</scope>
    <source>
        <strain evidence="14 15">LMG 24815</strain>
    </source>
</reference>
<evidence type="ECO:0000256" key="5">
    <source>
        <dbReference type="ARBA" id="ARBA00022475"/>
    </source>
</evidence>
<comment type="caution">
    <text evidence="14">The sequence shown here is derived from an EMBL/GenBank/DDBJ whole genome shotgun (WGS) entry which is preliminary data.</text>
</comment>
<proteinExistence type="inferred from homology"/>
<dbReference type="GO" id="GO:0003774">
    <property type="term" value="F:cytoskeletal motor activity"/>
    <property type="evidence" value="ECO:0007669"/>
    <property type="project" value="InterPro"/>
</dbReference>
<dbReference type="Gene3D" id="1.10.220.30">
    <property type="match status" value="3"/>
</dbReference>
<feature type="domain" description="Flagellar motor switch protein FliG C-terminal" evidence="11">
    <location>
        <begin position="224"/>
        <end position="331"/>
    </location>
</feature>
<protein>
    <recommendedName>
        <fullName evidence="4">Flagellar motor switch protein FliG</fullName>
    </recommendedName>
</protein>
<dbReference type="InterPro" id="IPR028263">
    <property type="entry name" value="FliG_N"/>
</dbReference>
<comment type="similarity">
    <text evidence="3">Belongs to the FliG family.</text>
</comment>
<keyword evidence="7" id="KW-0283">Flagellar rotation</keyword>
<feature type="domain" description="Flagellar motor switch protein FliG N-terminal" evidence="13">
    <location>
        <begin position="18"/>
        <end position="108"/>
    </location>
</feature>
<keyword evidence="6" id="KW-0145">Chemotaxis</keyword>
<dbReference type="RefSeq" id="WP_034873285.1">
    <property type="nucleotide sequence ID" value="NZ_JOKG01000001.1"/>
</dbReference>
<evidence type="ECO:0000256" key="3">
    <source>
        <dbReference type="ARBA" id="ARBA00010299"/>
    </source>
</evidence>
<comment type="function">
    <text evidence="10">FliG is one of three proteins (FliG, FliN, FliM) that forms the rotor-mounted switch complex (C ring), located at the base of the basal body. This complex interacts with the CheY and CheZ chemotaxis proteins, in addition to contacting components of the motor that determine the direction of flagellar rotation.</text>
</comment>
<dbReference type="Pfam" id="PF01706">
    <property type="entry name" value="FliG_C"/>
    <property type="match status" value="1"/>
</dbReference>
<dbReference type="GO" id="GO:0009425">
    <property type="term" value="C:bacterial-type flagellum basal body"/>
    <property type="evidence" value="ECO:0007669"/>
    <property type="project" value="UniProtKB-SubCell"/>
</dbReference>
<comment type="subcellular location">
    <subcellularLocation>
        <location evidence="1">Bacterial flagellum basal body</location>
    </subcellularLocation>
    <subcellularLocation>
        <location evidence="2">Cell inner membrane</location>
        <topology evidence="2">Peripheral membrane protein</topology>
        <orientation evidence="2">Cytoplasmic side</orientation>
    </subcellularLocation>
</comment>
<evidence type="ECO:0000259" key="12">
    <source>
        <dbReference type="Pfam" id="PF14841"/>
    </source>
</evidence>
<dbReference type="PRINTS" id="PR00954">
    <property type="entry name" value="FLGMOTORFLIG"/>
</dbReference>
<keyword evidence="8" id="KW-0472">Membrane</keyword>
<dbReference type="GO" id="GO:0071973">
    <property type="term" value="P:bacterial-type flagellum-dependent cell motility"/>
    <property type="evidence" value="ECO:0007669"/>
    <property type="project" value="InterPro"/>
</dbReference>
<feature type="domain" description="Flagellar motor switch protein FliG middle" evidence="12">
    <location>
        <begin position="124"/>
        <end position="192"/>
    </location>
</feature>
<dbReference type="eggNOG" id="COG1536">
    <property type="taxonomic scope" value="Bacteria"/>
</dbReference>
<evidence type="ECO:0000256" key="7">
    <source>
        <dbReference type="ARBA" id="ARBA00022779"/>
    </source>
</evidence>
<accession>A0A081NC57</accession>
<dbReference type="GO" id="GO:0005886">
    <property type="term" value="C:plasma membrane"/>
    <property type="evidence" value="ECO:0007669"/>
    <property type="project" value="UniProtKB-SubCell"/>
</dbReference>
<evidence type="ECO:0000256" key="9">
    <source>
        <dbReference type="ARBA" id="ARBA00023143"/>
    </source>
</evidence>
<gene>
    <name evidence="14" type="ORF">GZ77_06075</name>
</gene>
<evidence type="ECO:0000256" key="4">
    <source>
        <dbReference type="ARBA" id="ARBA00021870"/>
    </source>
</evidence>
<dbReference type="InterPro" id="IPR023087">
    <property type="entry name" value="Flg_Motor_Flig_C"/>
</dbReference>
<evidence type="ECO:0000256" key="2">
    <source>
        <dbReference type="ARBA" id="ARBA00004515"/>
    </source>
</evidence>
<dbReference type="GO" id="GO:0006935">
    <property type="term" value="P:chemotaxis"/>
    <property type="evidence" value="ECO:0007669"/>
    <property type="project" value="UniProtKB-KW"/>
</dbReference>
<dbReference type="AlphaFoldDB" id="A0A081NC57"/>
<evidence type="ECO:0000256" key="1">
    <source>
        <dbReference type="ARBA" id="ARBA00004117"/>
    </source>
</evidence>
<dbReference type="SUPFAM" id="SSF48029">
    <property type="entry name" value="FliG"/>
    <property type="match status" value="2"/>
</dbReference>
<evidence type="ECO:0000313" key="14">
    <source>
        <dbReference type="EMBL" id="KEQ16030.1"/>
    </source>
</evidence>
<evidence type="ECO:0000256" key="10">
    <source>
        <dbReference type="ARBA" id="ARBA00025598"/>
    </source>
</evidence>
<dbReference type="PANTHER" id="PTHR30534">
    <property type="entry name" value="FLAGELLAR MOTOR SWITCH PROTEIN FLIG"/>
    <property type="match status" value="1"/>
</dbReference>
<dbReference type="InterPro" id="IPR011002">
    <property type="entry name" value="FliG_a-hlx"/>
</dbReference>
<sequence length="340" mass="37027">MSSVMSPDDNSAAVNRSKLEQAAIVILGLGEKAAARVLRLMSAKNVAQLMQVIPRVHGVVESELETIMDSMATECNDAPLFSDKSGIDQALRKVLGEKRARDLLQSSQGDQFGEVLEKLLMLDPKLVARLIANEHPQLQAITLACIEPAKSAHIIQSFSEQRQNDLTERMANLSSVPTSSLEAIAGLLDSLTQQEVSTYAVNGVGQLAEVLNHMDAESGDDLLDNLRTRDGDLADQVASLRFTFEHVLELELDSLRVVCEAAENEMLSIALRGVVPERQEHVYSCMGKRAAAMLREEVESGVSMRASRVNEARVQLTALARKLAREGQIELVSSADELVG</sequence>
<dbReference type="InterPro" id="IPR000090">
    <property type="entry name" value="Flg_Motor_Flig"/>
</dbReference>
<name>A0A081NC57_9GAMM</name>
<keyword evidence="5" id="KW-1003">Cell membrane</keyword>
<evidence type="ECO:0000313" key="15">
    <source>
        <dbReference type="Proteomes" id="UP000028006"/>
    </source>
</evidence>
<dbReference type="InterPro" id="IPR032779">
    <property type="entry name" value="FliG_M"/>
</dbReference>
<evidence type="ECO:0000259" key="11">
    <source>
        <dbReference type="Pfam" id="PF01706"/>
    </source>
</evidence>
<keyword evidence="15" id="KW-1185">Reference proteome</keyword>
<evidence type="ECO:0000259" key="13">
    <source>
        <dbReference type="Pfam" id="PF14842"/>
    </source>
</evidence>
<dbReference type="Pfam" id="PF14841">
    <property type="entry name" value="FliG_M"/>
    <property type="match status" value="1"/>
</dbReference>
<dbReference type="Pfam" id="PF14842">
    <property type="entry name" value="FliG_N"/>
    <property type="match status" value="1"/>
</dbReference>
<evidence type="ECO:0000256" key="6">
    <source>
        <dbReference type="ARBA" id="ARBA00022500"/>
    </source>
</evidence>
<keyword evidence="9" id="KW-0975">Bacterial flagellum</keyword>
<dbReference type="EMBL" id="JOKG01000001">
    <property type="protein sequence ID" value="KEQ16030.1"/>
    <property type="molecule type" value="Genomic_DNA"/>
</dbReference>
<dbReference type="PANTHER" id="PTHR30534:SF0">
    <property type="entry name" value="FLAGELLAR MOTOR SWITCH PROTEIN FLIG"/>
    <property type="match status" value="1"/>
</dbReference>
<evidence type="ECO:0000256" key="8">
    <source>
        <dbReference type="ARBA" id="ARBA00023136"/>
    </source>
</evidence>
<dbReference type="Proteomes" id="UP000028006">
    <property type="component" value="Unassembled WGS sequence"/>
</dbReference>